<evidence type="ECO:0000256" key="1">
    <source>
        <dbReference type="ARBA" id="ARBA00004514"/>
    </source>
</evidence>
<evidence type="ECO:0000256" key="5">
    <source>
        <dbReference type="ARBA" id="ARBA00022917"/>
    </source>
</evidence>
<keyword evidence="5" id="KW-0648">Protein biosynthesis</keyword>
<evidence type="ECO:0000256" key="8">
    <source>
        <dbReference type="ARBA" id="ARBA00046432"/>
    </source>
</evidence>
<keyword evidence="4" id="KW-0396">Initiation factor</keyword>
<dbReference type="Gene3D" id="3.40.50.10470">
    <property type="entry name" value="Translation initiation factor eif-2b, domain 2"/>
    <property type="match status" value="1"/>
</dbReference>
<comment type="caution">
    <text evidence="11">The sequence shown here is derived from an EMBL/GenBank/DDBJ whole genome shotgun (WGS) entry which is preliminary data.</text>
</comment>
<name>A0A9W8AUN8_9FUNG</name>
<keyword evidence="12" id="KW-1185">Reference proteome</keyword>
<comment type="subunit">
    <text evidence="8">Component of the translation initiation factor 2B (eIF2B) complex which is a heterodecamer of two sets of five different subunits: alpha, beta, gamma, delta and epsilon. Subunits alpha, beta and delta comprise a regulatory subcomplex and subunits epsilon and gamma comprise a catalytic subcomplex. Within the complex, the hexameric regulatory complex resides at the center, with the two heterodimeric catalytic subcomplexes bound on opposite sides.</text>
</comment>
<organism evidence="11 12">
    <name type="scientific">Dispira parvispora</name>
    <dbReference type="NCBI Taxonomy" id="1520584"/>
    <lineage>
        <taxon>Eukaryota</taxon>
        <taxon>Fungi</taxon>
        <taxon>Fungi incertae sedis</taxon>
        <taxon>Zoopagomycota</taxon>
        <taxon>Kickxellomycotina</taxon>
        <taxon>Dimargaritomycetes</taxon>
        <taxon>Dimargaritales</taxon>
        <taxon>Dimargaritaceae</taxon>
        <taxon>Dispira</taxon>
    </lineage>
</organism>
<comment type="subcellular location">
    <subcellularLocation>
        <location evidence="1">Cytoplasm</location>
        <location evidence="1">Cytosol</location>
    </subcellularLocation>
</comment>
<evidence type="ECO:0000256" key="10">
    <source>
        <dbReference type="SAM" id="MobiDB-lite"/>
    </source>
</evidence>
<dbReference type="InterPro" id="IPR037171">
    <property type="entry name" value="NagB/RpiA_transferase-like"/>
</dbReference>
<proteinExistence type="inferred from homology"/>
<evidence type="ECO:0000313" key="12">
    <source>
        <dbReference type="Proteomes" id="UP001150925"/>
    </source>
</evidence>
<dbReference type="PANTHER" id="PTHR10233">
    <property type="entry name" value="TRANSLATION INITIATION FACTOR EIF-2B"/>
    <property type="match status" value="1"/>
</dbReference>
<dbReference type="AlphaFoldDB" id="A0A9W8AUN8"/>
<dbReference type="PANTHER" id="PTHR10233:SF14">
    <property type="entry name" value="TRANSLATION INITIATION FACTOR EIF-2B SUBUNIT DELTA"/>
    <property type="match status" value="1"/>
</dbReference>
<dbReference type="GO" id="GO:0005829">
    <property type="term" value="C:cytosol"/>
    <property type="evidence" value="ECO:0007669"/>
    <property type="project" value="UniProtKB-SubCell"/>
</dbReference>
<accession>A0A9W8AUN8</accession>
<dbReference type="Proteomes" id="UP001150925">
    <property type="component" value="Unassembled WGS sequence"/>
</dbReference>
<dbReference type="OrthoDB" id="10254737at2759"/>
<comment type="similarity">
    <text evidence="2 9">Belongs to the eIF-2B alpha/beta/delta subunits family.</text>
</comment>
<protein>
    <recommendedName>
        <fullName evidence="6">Translation initiation factor eIF2B subunit delta</fullName>
    </recommendedName>
    <alternativeName>
        <fullName evidence="7">eIF2B GDP-GTP exchange factor subunit delta</fullName>
    </alternativeName>
</protein>
<dbReference type="InterPro" id="IPR042529">
    <property type="entry name" value="IF_2B-like_C"/>
</dbReference>
<evidence type="ECO:0000256" key="9">
    <source>
        <dbReference type="RuleBase" id="RU003814"/>
    </source>
</evidence>
<dbReference type="SUPFAM" id="SSF100950">
    <property type="entry name" value="NagB/RpiA/CoA transferase-like"/>
    <property type="match status" value="1"/>
</dbReference>
<evidence type="ECO:0000256" key="6">
    <source>
        <dbReference type="ARBA" id="ARBA00044147"/>
    </source>
</evidence>
<evidence type="ECO:0000313" key="11">
    <source>
        <dbReference type="EMBL" id="KAJ1968855.1"/>
    </source>
</evidence>
<sequence length="423" mass="46365">MENKTSSNRAPKAGGDQPLPAKPKDKPAKKEGSTAKQEKAQKKAAAKAARAAGGKDNKPKGKDTTSATALAESKKLPLVAHLEERIYPPTTAGAPPGVHPLVRSVGLQFAEFKICGSNARCIAMLQAFKQVIEDYQTPPYTTLCRHLPTYLSPQINYLVSMRPLAVAMGNAVRFLKLNISFLGIDIPESDAKQKLIEGIDEFIRERIIVADRVIVQYGLQKIQDGDVVLTYSCSSVVKAVLLAAHQKNIRFRVIVLDSRPLLEGRKLLQDLVDAGIQCTYSYLNSASYVMKQVTKVFLGTHAVLSNGALFSRAGTALVAMTAYDRNIPVIVCTETYKFTERVQLDSFVWNEVGNPHALIQGPGEGPVIANEKAPLEQWESSPNLRLLSLLYDVTPTDYLTMAITEVGMLPFTSVPVVLREYRI</sequence>
<dbReference type="EMBL" id="JANBPY010000127">
    <property type="protein sequence ID" value="KAJ1968855.1"/>
    <property type="molecule type" value="Genomic_DNA"/>
</dbReference>
<keyword evidence="3" id="KW-0963">Cytoplasm</keyword>
<dbReference type="Pfam" id="PF01008">
    <property type="entry name" value="IF-2B"/>
    <property type="match status" value="1"/>
</dbReference>
<evidence type="ECO:0000256" key="2">
    <source>
        <dbReference type="ARBA" id="ARBA00007251"/>
    </source>
</evidence>
<feature type="region of interest" description="Disordered" evidence="10">
    <location>
        <begin position="1"/>
        <end position="69"/>
    </location>
</feature>
<dbReference type="InterPro" id="IPR000649">
    <property type="entry name" value="IF-2B-related"/>
</dbReference>
<evidence type="ECO:0000256" key="7">
    <source>
        <dbReference type="ARBA" id="ARBA00044356"/>
    </source>
</evidence>
<evidence type="ECO:0000256" key="4">
    <source>
        <dbReference type="ARBA" id="ARBA00022540"/>
    </source>
</evidence>
<feature type="compositionally biased region" description="Basic and acidic residues" evidence="10">
    <location>
        <begin position="22"/>
        <end position="41"/>
    </location>
</feature>
<feature type="compositionally biased region" description="Basic and acidic residues" evidence="10">
    <location>
        <begin position="53"/>
        <end position="63"/>
    </location>
</feature>
<evidence type="ECO:0000256" key="3">
    <source>
        <dbReference type="ARBA" id="ARBA00022490"/>
    </source>
</evidence>
<dbReference type="GO" id="GO:0003743">
    <property type="term" value="F:translation initiation factor activity"/>
    <property type="evidence" value="ECO:0007669"/>
    <property type="project" value="UniProtKB-KW"/>
</dbReference>
<gene>
    <name evidence="11" type="ORF">IWQ62_000986</name>
</gene>
<reference evidence="11" key="1">
    <citation type="submission" date="2022-07" db="EMBL/GenBank/DDBJ databases">
        <title>Phylogenomic reconstructions and comparative analyses of Kickxellomycotina fungi.</title>
        <authorList>
            <person name="Reynolds N.K."/>
            <person name="Stajich J.E."/>
            <person name="Barry K."/>
            <person name="Grigoriev I.V."/>
            <person name="Crous P."/>
            <person name="Smith M.E."/>
        </authorList>
    </citation>
    <scope>NUCLEOTIDE SEQUENCE</scope>
    <source>
        <strain evidence="11">RSA 1196</strain>
    </source>
</reference>